<proteinExistence type="predicted"/>
<feature type="compositionally biased region" description="Low complexity" evidence="1">
    <location>
        <begin position="143"/>
        <end position="154"/>
    </location>
</feature>
<name>A0A834Y0L7_APHGI</name>
<feature type="region of interest" description="Disordered" evidence="1">
    <location>
        <begin position="125"/>
        <end position="156"/>
    </location>
</feature>
<dbReference type="EMBL" id="JACMRX010000002">
    <property type="protein sequence ID" value="KAF7994927.1"/>
    <property type="molecule type" value="Genomic_DNA"/>
</dbReference>
<sequence length="402" mass="46337">MNNSSDEYYCEFDKNNKIFADAIGVSLDLLRKNNFFNDTSDETVSRVSVHIGVEIYETIKKMRESFMNESICIDHEKVLVTLGKDDDQMNEITTAANEIPENPLEIESDDESTTNNYVDSIKKEVDESSEVDCDDSQKDNDDSSINDQILDNNNETNGNCSSAIKLTNKITSTTGDSRSERAKLINQWVYAKFIENKKNKISDALVKFWAIEINKILSSKFCQHVKFVPSAHWLIQFKNEYNIVGRSTDLRIANQNKQQNNSVKESIVHLKRTPIKRLILPEEKIKVVNLARENPNWNLEMLKEQSGCHDVTEELLSQWKKETSNDGKIINRRRALNDWVYARCIDYKVNGFKITDKILVTWGLEAKKKFNIQDSQFRAGPKWLKNFKFARTIVGNPSDLKL</sequence>
<organism evidence="2 3">
    <name type="scientific">Aphidius gifuensis</name>
    <name type="common">Parasitoid wasp</name>
    <dbReference type="NCBI Taxonomy" id="684658"/>
    <lineage>
        <taxon>Eukaryota</taxon>
        <taxon>Metazoa</taxon>
        <taxon>Ecdysozoa</taxon>
        <taxon>Arthropoda</taxon>
        <taxon>Hexapoda</taxon>
        <taxon>Insecta</taxon>
        <taxon>Pterygota</taxon>
        <taxon>Neoptera</taxon>
        <taxon>Endopterygota</taxon>
        <taxon>Hymenoptera</taxon>
        <taxon>Apocrita</taxon>
        <taxon>Ichneumonoidea</taxon>
        <taxon>Braconidae</taxon>
        <taxon>Aphidiinae</taxon>
        <taxon>Aphidius</taxon>
    </lineage>
</organism>
<dbReference type="Proteomes" id="UP000639338">
    <property type="component" value="Unassembled WGS sequence"/>
</dbReference>
<evidence type="ECO:0000256" key="1">
    <source>
        <dbReference type="SAM" id="MobiDB-lite"/>
    </source>
</evidence>
<keyword evidence="3" id="KW-1185">Reference proteome</keyword>
<reference evidence="2 3" key="1">
    <citation type="submission" date="2020-08" db="EMBL/GenBank/DDBJ databases">
        <title>Aphidius gifuensis genome sequencing and assembly.</title>
        <authorList>
            <person name="Du Z."/>
        </authorList>
    </citation>
    <scope>NUCLEOTIDE SEQUENCE [LARGE SCALE GENOMIC DNA]</scope>
    <source>
        <strain evidence="2">YNYX2018</strain>
        <tissue evidence="2">Adults</tissue>
    </source>
</reference>
<dbReference type="AlphaFoldDB" id="A0A834Y0L7"/>
<comment type="caution">
    <text evidence="2">The sequence shown here is derived from an EMBL/GenBank/DDBJ whole genome shotgun (WGS) entry which is preliminary data.</text>
</comment>
<gene>
    <name evidence="2" type="ORF">HCN44_004399</name>
</gene>
<protein>
    <recommendedName>
        <fullName evidence="4">HTH CENPB-type domain-containing protein</fullName>
    </recommendedName>
</protein>
<accession>A0A834Y0L7</accession>
<dbReference type="OrthoDB" id="7553339at2759"/>
<evidence type="ECO:0008006" key="4">
    <source>
        <dbReference type="Google" id="ProtNLM"/>
    </source>
</evidence>
<evidence type="ECO:0000313" key="3">
    <source>
        <dbReference type="Proteomes" id="UP000639338"/>
    </source>
</evidence>
<evidence type="ECO:0000313" key="2">
    <source>
        <dbReference type="EMBL" id="KAF7994927.1"/>
    </source>
</evidence>